<evidence type="ECO:0000256" key="2">
    <source>
        <dbReference type="ARBA" id="ARBA00022829"/>
    </source>
</evidence>
<comment type="similarity">
    <text evidence="1">Belongs to the ParB family.</text>
</comment>
<evidence type="ECO:0000313" key="6">
    <source>
        <dbReference type="EMBL" id="PAU69044.1"/>
    </source>
</evidence>
<feature type="region of interest" description="Disordered" evidence="4">
    <location>
        <begin position="1"/>
        <end position="91"/>
    </location>
</feature>
<dbReference type="OrthoDB" id="9802051at2"/>
<dbReference type="CDD" id="cd16393">
    <property type="entry name" value="SPO0J_N"/>
    <property type="match status" value="1"/>
</dbReference>
<dbReference type="Pfam" id="PF23552">
    <property type="entry name" value="ParB_C"/>
    <property type="match status" value="1"/>
</dbReference>
<feature type="compositionally biased region" description="Polar residues" evidence="4">
    <location>
        <begin position="116"/>
        <end position="136"/>
    </location>
</feature>
<feature type="compositionally biased region" description="Polar residues" evidence="4">
    <location>
        <begin position="69"/>
        <end position="82"/>
    </location>
</feature>
<dbReference type="InterPro" id="IPR036086">
    <property type="entry name" value="ParB/Sulfiredoxin_sf"/>
</dbReference>
<feature type="compositionally biased region" description="Low complexity" evidence="4">
    <location>
        <begin position="53"/>
        <end position="62"/>
    </location>
</feature>
<evidence type="ECO:0000256" key="1">
    <source>
        <dbReference type="ARBA" id="ARBA00006295"/>
    </source>
</evidence>
<evidence type="ECO:0000256" key="3">
    <source>
        <dbReference type="ARBA" id="ARBA00023125"/>
    </source>
</evidence>
<keyword evidence="7" id="KW-1185">Reference proteome</keyword>
<dbReference type="Proteomes" id="UP000218399">
    <property type="component" value="Unassembled WGS sequence"/>
</dbReference>
<name>A0A2A2EIH7_9BIFI</name>
<dbReference type="GO" id="GO:0007059">
    <property type="term" value="P:chromosome segregation"/>
    <property type="evidence" value="ECO:0007669"/>
    <property type="project" value="UniProtKB-KW"/>
</dbReference>
<dbReference type="InterPro" id="IPR003115">
    <property type="entry name" value="ParB_N"/>
</dbReference>
<organism evidence="6 7">
    <name type="scientific">Bifidobacterium criceti</name>
    <dbReference type="NCBI Taxonomy" id="1960969"/>
    <lineage>
        <taxon>Bacteria</taxon>
        <taxon>Bacillati</taxon>
        <taxon>Actinomycetota</taxon>
        <taxon>Actinomycetes</taxon>
        <taxon>Bifidobacteriales</taxon>
        <taxon>Bifidobacteriaceae</taxon>
        <taxon>Bifidobacterium</taxon>
    </lineage>
</organism>
<protein>
    <submittedName>
        <fullName evidence="6">Chromosome partitioning protein ParB</fullName>
    </submittedName>
</protein>
<feature type="region of interest" description="Disordered" evidence="4">
    <location>
        <begin position="398"/>
        <end position="418"/>
    </location>
</feature>
<evidence type="ECO:0000256" key="4">
    <source>
        <dbReference type="SAM" id="MobiDB-lite"/>
    </source>
</evidence>
<dbReference type="InterPro" id="IPR041468">
    <property type="entry name" value="HTH_ParB/Spo0J"/>
</dbReference>
<dbReference type="NCBIfam" id="TIGR00180">
    <property type="entry name" value="parB_part"/>
    <property type="match status" value="1"/>
</dbReference>
<proteinExistence type="inferred from homology"/>
<sequence>MASKSRLGRGLGALFPSLPGEQATTHTTPDETAAAPQQPQQPRQPRQAKPKAAKPAAAGQPRAARDEQPQQGPVSPLSSTIPSMGEMTRHADTVSKLSAPMTLQPEAAEHRPVRETTASTEGRTDGQPNAKPTSSKRAPMPAIGDIAHPSDMFFDGTPIVPNTTAAPHGSDEQQLKPVEGGYLVELDVTQIGPNLHQPRTVFDDDELHELAESIKEVGVLQPIVVRKRPVEQIRAAHAQPKHDSGDRFADRMDSAYELIMGERRWRASQLAGLEAIPAIVKTTADDYMLRDALLENLHRVALNPLEEAAAYQQMIDEFGLTQMQLARSVSKSRPQIANTLRLMNLPASVQKTVASGKISAGHARALLGLPDAAAMEALAKRIVDEGLSVRSVEEIVSMQASDHQKKPKTNKHNPWAGSPIQQSLEERYGTKVSIKGSEQHGRIEIVFSSPEEMDRIIALLDPNGR</sequence>
<dbReference type="SUPFAM" id="SSF110849">
    <property type="entry name" value="ParB/Sulfiredoxin"/>
    <property type="match status" value="1"/>
</dbReference>
<accession>A0A2A2EIH7</accession>
<reference evidence="6 7" key="1">
    <citation type="journal article" date="2017" name="ISME J.">
        <title>Unveiling bifidobacterial biogeography across the mammalian branch of the tree of life.</title>
        <authorList>
            <person name="Milani C."/>
            <person name="Mangifesta M."/>
            <person name="Mancabelli L."/>
            <person name="Lugli G.A."/>
            <person name="James K."/>
            <person name="Duranti S."/>
            <person name="Turroni F."/>
            <person name="Ferrario C."/>
            <person name="Ossiprandi M.C."/>
            <person name="van Sinderen D."/>
            <person name="Ventura M."/>
        </authorList>
    </citation>
    <scope>NUCLEOTIDE SEQUENCE [LARGE SCALE GENOMIC DNA]</scope>
    <source>
        <strain evidence="7">Ham19E</strain>
    </source>
</reference>
<comment type="caution">
    <text evidence="6">The sequence shown here is derived from an EMBL/GenBank/DDBJ whole genome shotgun (WGS) entry which is preliminary data.</text>
</comment>
<keyword evidence="2" id="KW-0159">Chromosome partition</keyword>
<dbReference type="GO" id="GO:0003677">
    <property type="term" value="F:DNA binding"/>
    <property type="evidence" value="ECO:0007669"/>
    <property type="project" value="UniProtKB-KW"/>
</dbReference>
<dbReference type="InterPro" id="IPR004437">
    <property type="entry name" value="ParB/RepB/Spo0J"/>
</dbReference>
<dbReference type="InterPro" id="IPR050336">
    <property type="entry name" value="Chromosome_partition/occlusion"/>
</dbReference>
<dbReference type="Gene3D" id="1.10.10.2830">
    <property type="match status" value="1"/>
</dbReference>
<dbReference type="Pfam" id="PF17762">
    <property type="entry name" value="HTH_ParB"/>
    <property type="match status" value="1"/>
</dbReference>
<dbReference type="FunFam" id="1.10.10.2830:FF:000001">
    <property type="entry name" value="Chromosome partitioning protein ParB"/>
    <property type="match status" value="1"/>
</dbReference>
<gene>
    <name evidence="6" type="ORF">B1526_0025</name>
</gene>
<evidence type="ECO:0000259" key="5">
    <source>
        <dbReference type="SMART" id="SM00470"/>
    </source>
</evidence>
<evidence type="ECO:0000313" key="7">
    <source>
        <dbReference type="Proteomes" id="UP000218399"/>
    </source>
</evidence>
<keyword evidence="3" id="KW-0238">DNA-binding</keyword>
<dbReference type="AlphaFoldDB" id="A0A2A2EIH7"/>
<feature type="region of interest" description="Disordered" evidence="4">
    <location>
        <begin position="103"/>
        <end position="143"/>
    </location>
</feature>
<dbReference type="RefSeq" id="WP_095614119.1">
    <property type="nucleotide sequence ID" value="NZ_MVOH01000001.1"/>
</dbReference>
<feature type="compositionally biased region" description="Low complexity" evidence="4">
    <location>
        <begin position="33"/>
        <end position="45"/>
    </location>
</feature>
<dbReference type="PANTHER" id="PTHR33375">
    <property type="entry name" value="CHROMOSOME-PARTITIONING PROTEIN PARB-RELATED"/>
    <property type="match status" value="1"/>
</dbReference>
<feature type="domain" description="ParB-like N-terminal" evidence="5">
    <location>
        <begin position="184"/>
        <end position="297"/>
    </location>
</feature>
<dbReference type="GO" id="GO:0005694">
    <property type="term" value="C:chromosome"/>
    <property type="evidence" value="ECO:0007669"/>
    <property type="project" value="TreeGrafter"/>
</dbReference>
<dbReference type="InterPro" id="IPR057240">
    <property type="entry name" value="ParB_dimer_C"/>
</dbReference>
<dbReference type="EMBL" id="MVOH01000001">
    <property type="protein sequence ID" value="PAU69044.1"/>
    <property type="molecule type" value="Genomic_DNA"/>
</dbReference>
<dbReference type="SMART" id="SM00470">
    <property type="entry name" value="ParB"/>
    <property type="match status" value="1"/>
</dbReference>
<dbReference type="Pfam" id="PF02195">
    <property type="entry name" value="ParB_N"/>
    <property type="match status" value="1"/>
</dbReference>
<dbReference type="Gene3D" id="3.90.1530.30">
    <property type="match status" value="1"/>
</dbReference>
<dbReference type="PANTHER" id="PTHR33375:SF1">
    <property type="entry name" value="CHROMOSOME-PARTITIONING PROTEIN PARB-RELATED"/>
    <property type="match status" value="1"/>
</dbReference>
<dbReference type="GO" id="GO:0045881">
    <property type="term" value="P:positive regulation of sporulation resulting in formation of a cellular spore"/>
    <property type="evidence" value="ECO:0007669"/>
    <property type="project" value="TreeGrafter"/>
</dbReference>
<dbReference type="SUPFAM" id="SSF109709">
    <property type="entry name" value="KorB DNA-binding domain-like"/>
    <property type="match status" value="1"/>
</dbReference>